<dbReference type="PANTHER" id="PTHR11375:SF0">
    <property type="entry name" value="ACIDIC LEUCINE-RICH NUCLEAR PHOSPHOPROTEIN 32 FAMILY MEMBER A"/>
    <property type="match status" value="1"/>
</dbReference>
<evidence type="ECO:0000313" key="7">
    <source>
        <dbReference type="WBParaSite" id="Pan_g11299.t2"/>
    </source>
</evidence>
<dbReference type="Gene3D" id="3.80.10.10">
    <property type="entry name" value="Ribonuclease Inhibitor"/>
    <property type="match status" value="1"/>
</dbReference>
<feature type="region of interest" description="Disordered" evidence="5">
    <location>
        <begin position="1"/>
        <end position="87"/>
    </location>
</feature>
<evidence type="ECO:0000256" key="5">
    <source>
        <dbReference type="SAM" id="MobiDB-lite"/>
    </source>
</evidence>
<feature type="coiled-coil region" evidence="4">
    <location>
        <begin position="89"/>
        <end position="116"/>
    </location>
</feature>
<feature type="compositionally biased region" description="Acidic residues" evidence="5">
    <location>
        <begin position="280"/>
        <end position="318"/>
    </location>
</feature>
<dbReference type="InterPro" id="IPR032675">
    <property type="entry name" value="LRR_dom_sf"/>
</dbReference>
<proteinExistence type="inferred from homology"/>
<dbReference type="PANTHER" id="PTHR11375">
    <property type="entry name" value="ACIDIC LEUCINE-RICH NUCLEAR PHOSPHOPROTEIN 32"/>
    <property type="match status" value="1"/>
</dbReference>
<dbReference type="SUPFAM" id="SSF52058">
    <property type="entry name" value="L domain-like"/>
    <property type="match status" value="1"/>
</dbReference>
<evidence type="ECO:0000256" key="2">
    <source>
        <dbReference type="ARBA" id="ARBA00022737"/>
    </source>
</evidence>
<evidence type="ECO:0000256" key="3">
    <source>
        <dbReference type="ARBA" id="ARBA00025777"/>
    </source>
</evidence>
<reference evidence="7" key="2">
    <citation type="submission" date="2020-10" db="UniProtKB">
        <authorList>
            <consortium name="WormBaseParasite"/>
        </authorList>
    </citation>
    <scope>IDENTIFICATION</scope>
</reference>
<evidence type="ECO:0000256" key="1">
    <source>
        <dbReference type="ARBA" id="ARBA00022614"/>
    </source>
</evidence>
<feature type="compositionally biased region" description="Basic and acidic residues" evidence="5">
    <location>
        <begin position="1"/>
        <end position="15"/>
    </location>
</feature>
<dbReference type="InterPro" id="IPR045081">
    <property type="entry name" value="AN32"/>
</dbReference>
<keyword evidence="2" id="KW-0677">Repeat</keyword>
<name>A0A7E4UPP1_PANRE</name>
<dbReference type="Pfam" id="PF14580">
    <property type="entry name" value="LRR_9"/>
    <property type="match status" value="1"/>
</dbReference>
<dbReference type="Proteomes" id="UP000492821">
    <property type="component" value="Unassembled WGS sequence"/>
</dbReference>
<evidence type="ECO:0000256" key="4">
    <source>
        <dbReference type="SAM" id="Coils"/>
    </source>
</evidence>
<protein>
    <submittedName>
        <fullName evidence="7">LRRcap domain-containing protein</fullName>
    </submittedName>
</protein>
<dbReference type="AlphaFoldDB" id="A0A7E4UPP1"/>
<dbReference type="WBParaSite" id="Pan_g11299.t2">
    <property type="protein sequence ID" value="Pan_g11299.t2"/>
    <property type="gene ID" value="Pan_g11299"/>
</dbReference>
<organism evidence="6 7">
    <name type="scientific">Panagrellus redivivus</name>
    <name type="common">Microworm</name>
    <dbReference type="NCBI Taxonomy" id="6233"/>
    <lineage>
        <taxon>Eukaryota</taxon>
        <taxon>Metazoa</taxon>
        <taxon>Ecdysozoa</taxon>
        <taxon>Nematoda</taxon>
        <taxon>Chromadorea</taxon>
        <taxon>Rhabditida</taxon>
        <taxon>Tylenchina</taxon>
        <taxon>Panagrolaimomorpha</taxon>
        <taxon>Panagrolaimoidea</taxon>
        <taxon>Panagrolaimidae</taxon>
        <taxon>Panagrellus</taxon>
    </lineage>
</organism>
<feature type="region of interest" description="Disordered" evidence="5">
    <location>
        <begin position="280"/>
        <end position="394"/>
    </location>
</feature>
<comment type="similarity">
    <text evidence="3">Belongs to the ANP32 family.</text>
</comment>
<dbReference type="GO" id="GO:0005634">
    <property type="term" value="C:nucleus"/>
    <property type="evidence" value="ECO:0007669"/>
    <property type="project" value="TreeGrafter"/>
</dbReference>
<sequence length="394" mass="44683">MNRSENPKEEVEMPKSESPTTNEEGNNPDRSSESTSPVDSEESTSPVDSEESTDRSESSSSPEGDDVVQVKPPRRRPHPPLDDLPEEIQDIVAEILDEVEEDLEQNEQEFPEDESENPEEVQVLDPHEVWEIIQYNCSEVGIIENVDFNRCKFDRFIEELPEELPHCKILLCNDVGLTTLEGMPNCPMCHTLDLSGNDLPFSEIIKIMEKTPIVEQLNLNGNQVNTFEELDQILAMKTLLTLDLYGNGITRKDGYREHVFEKCPDMRYLDGYDRNGVEIEVDSEDDTSDEEEFQEDSDEYESDSDGDDEAETDEEEDIPLSYLDSSKCLEDDDSEDFKDPMLRKRKAASVPNENAPVPKLVKQEVEQDSGPSKVTEKAVVTEVKKQEPAEVVEA</sequence>
<accession>A0A7E4UPP1</accession>
<keyword evidence="1" id="KW-0433">Leucine-rich repeat</keyword>
<feature type="compositionally biased region" description="Polar residues" evidence="5">
    <location>
        <begin position="17"/>
        <end position="47"/>
    </location>
</feature>
<keyword evidence="6" id="KW-1185">Reference proteome</keyword>
<evidence type="ECO:0000313" key="6">
    <source>
        <dbReference type="Proteomes" id="UP000492821"/>
    </source>
</evidence>
<reference evidence="6" key="1">
    <citation type="journal article" date="2013" name="Genetics">
        <title>The draft genome and transcriptome of Panagrellus redivivus are shaped by the harsh demands of a free-living lifestyle.</title>
        <authorList>
            <person name="Srinivasan J."/>
            <person name="Dillman A.R."/>
            <person name="Macchietto M.G."/>
            <person name="Heikkinen L."/>
            <person name="Lakso M."/>
            <person name="Fracchia K.M."/>
            <person name="Antoshechkin I."/>
            <person name="Mortazavi A."/>
            <person name="Wong G."/>
            <person name="Sternberg P.W."/>
        </authorList>
    </citation>
    <scope>NUCLEOTIDE SEQUENCE [LARGE SCALE GENOMIC DNA]</scope>
    <source>
        <strain evidence="6">MT8872</strain>
    </source>
</reference>
<keyword evidence="4" id="KW-0175">Coiled coil</keyword>
<dbReference type="GO" id="GO:0042393">
    <property type="term" value="F:histone binding"/>
    <property type="evidence" value="ECO:0007669"/>
    <property type="project" value="TreeGrafter"/>
</dbReference>